<dbReference type="InterPro" id="IPR018674">
    <property type="entry name" value="DUF2142_membrane"/>
</dbReference>
<dbReference type="AlphaFoldDB" id="A0A4V1QY63"/>
<evidence type="ECO:0000313" key="4">
    <source>
        <dbReference type="Proteomes" id="UP000293865"/>
    </source>
</evidence>
<feature type="transmembrane region" description="Helical" evidence="2">
    <location>
        <begin position="363"/>
        <end position="381"/>
    </location>
</feature>
<protein>
    <submittedName>
        <fullName evidence="3">DUF2142 domain-containing protein</fullName>
    </submittedName>
</protein>
<dbReference type="EMBL" id="SDPN01000007">
    <property type="protein sequence ID" value="RXZ72056.1"/>
    <property type="molecule type" value="Genomic_DNA"/>
</dbReference>
<keyword evidence="2" id="KW-1133">Transmembrane helix</keyword>
<comment type="caution">
    <text evidence="3">The sequence shown here is derived from an EMBL/GenBank/DDBJ whole genome shotgun (WGS) entry which is preliminary data.</text>
</comment>
<name>A0A4V1QY63_9MICO</name>
<feature type="compositionally biased region" description="Basic and acidic residues" evidence="1">
    <location>
        <begin position="1"/>
        <end position="13"/>
    </location>
</feature>
<evidence type="ECO:0000256" key="1">
    <source>
        <dbReference type="SAM" id="MobiDB-lite"/>
    </source>
</evidence>
<gene>
    <name evidence="3" type="ORF">ESP51_05405</name>
</gene>
<feature type="transmembrane region" description="Helical" evidence="2">
    <location>
        <begin position="421"/>
        <end position="438"/>
    </location>
</feature>
<feature type="transmembrane region" description="Helical" evidence="2">
    <location>
        <begin position="155"/>
        <end position="177"/>
    </location>
</feature>
<feature type="transmembrane region" description="Helical" evidence="2">
    <location>
        <begin position="189"/>
        <end position="207"/>
    </location>
</feature>
<reference evidence="3 4" key="1">
    <citation type="submission" date="2019-01" db="EMBL/GenBank/DDBJ databases">
        <title>Agromyces.</title>
        <authorList>
            <person name="Li J."/>
        </authorList>
    </citation>
    <scope>NUCLEOTIDE SEQUENCE [LARGE SCALE GENOMIC DNA]</scope>
    <source>
        <strain evidence="3 4">DSM 15934</strain>
    </source>
</reference>
<feature type="transmembrane region" description="Helical" evidence="2">
    <location>
        <begin position="264"/>
        <end position="280"/>
    </location>
</feature>
<keyword evidence="2" id="KW-0472">Membrane</keyword>
<feature type="transmembrane region" description="Helical" evidence="2">
    <location>
        <begin position="33"/>
        <end position="53"/>
    </location>
</feature>
<evidence type="ECO:0000313" key="3">
    <source>
        <dbReference type="EMBL" id="RXZ72056.1"/>
    </source>
</evidence>
<organism evidence="3 4">
    <name type="scientific">Agromyces albus</name>
    <dbReference type="NCBI Taxonomy" id="205332"/>
    <lineage>
        <taxon>Bacteria</taxon>
        <taxon>Bacillati</taxon>
        <taxon>Actinomycetota</taxon>
        <taxon>Actinomycetes</taxon>
        <taxon>Micrococcales</taxon>
        <taxon>Microbacteriaceae</taxon>
        <taxon>Agromyces</taxon>
    </lineage>
</organism>
<sequence length="546" mass="58428">MRDKLTRPSDRTLARGAPDRGSAGRLQPERHGALWFLAPFAVFALLGVLWSLASPVFSVPDENAHALKAIAQVRGQVIGYTVPEVRHIVVDLPDGYEYDAQMGCFANQPDTPASCGVELGDASGLDWFNTWVGAYNPLYYYLVGWPSLLFDGNEAVYAMRIASSLLGAALLAWAFLVASSGARSRWMPLGIAFAAAPMCMFLIGAVNPNGTEIAAAVAVWVGTLRLLETFRDAAERPSISRNQLWAGVTIASILLVTARALGPLWLVVVVALCLLASGWQPVRRMLSTAASYWWLGAIAAGGVFSIGWTLSGGSLSSQAEASDALLVGATFLRGFSHVVRITPDYVQQAIGYFGWLDTPLPLWTYWLFIAAFAVLVVLAFTMARRRSVVTLAVVTLAALLVPALVQGYSVHQTGIIWQGRYGLFLYLGITIVAAWVLSKDAPAIGFLAPRAAWIGSALLACYGLLAFGLVMVRYVIGAQSPLGQMLSDPRWQPPLGWPMLVGAYAVASLALVVLVGGASHLLARREHDLDASVATPVAVAEESARG</sequence>
<evidence type="ECO:0000256" key="2">
    <source>
        <dbReference type="SAM" id="Phobius"/>
    </source>
</evidence>
<feature type="transmembrane region" description="Helical" evidence="2">
    <location>
        <begin position="292"/>
        <end position="310"/>
    </location>
</feature>
<dbReference type="Pfam" id="PF09913">
    <property type="entry name" value="DUF2142"/>
    <property type="match status" value="1"/>
</dbReference>
<feature type="transmembrane region" description="Helical" evidence="2">
    <location>
        <begin position="388"/>
        <end position="409"/>
    </location>
</feature>
<feature type="transmembrane region" description="Helical" evidence="2">
    <location>
        <begin position="496"/>
        <end position="515"/>
    </location>
</feature>
<dbReference type="OrthoDB" id="3218260at2"/>
<feature type="transmembrane region" description="Helical" evidence="2">
    <location>
        <begin position="450"/>
        <end position="476"/>
    </location>
</feature>
<feature type="region of interest" description="Disordered" evidence="1">
    <location>
        <begin position="1"/>
        <end position="25"/>
    </location>
</feature>
<proteinExistence type="predicted"/>
<accession>A0A4V1QY63</accession>
<dbReference type="Proteomes" id="UP000293865">
    <property type="component" value="Unassembled WGS sequence"/>
</dbReference>
<keyword evidence="2" id="KW-0812">Transmembrane</keyword>
<keyword evidence="4" id="KW-1185">Reference proteome</keyword>